<keyword evidence="3" id="KW-0813">Transport</keyword>
<feature type="domain" description="PTS EIIA type-2" evidence="12">
    <location>
        <begin position="4"/>
        <end position="146"/>
    </location>
</feature>
<reference evidence="13" key="1">
    <citation type="submission" date="2019-11" db="EMBL/GenBank/DDBJ databases">
        <title>Whole genome comparisons of Staphylococcus agnetis isolates from cattle and chickens.</title>
        <authorList>
            <person name="Rhoads D."/>
            <person name="Shwani A."/>
            <person name="Adkins P."/>
            <person name="Calcutt M."/>
            <person name="Middleton J."/>
        </authorList>
    </citation>
    <scope>NUCLEOTIDE SEQUENCE</scope>
    <source>
        <strain evidence="13">1387</strain>
    </source>
</reference>
<keyword evidence="7" id="KW-0598">Phosphotransferase system</keyword>
<comment type="function">
    <text evidence="9">The phosphoenolpyruvate-dependent sugar phosphotransferase system (sugar PTS), a major carbohydrate active transport system, catalyzes the phosphorylation of incoming sugar substrates concomitantly with their translocation across the cell membrane. The enzyme II UlaABC PTS system is involved in ascorbate transport.</text>
</comment>
<evidence type="ECO:0000256" key="3">
    <source>
        <dbReference type="ARBA" id="ARBA00022448"/>
    </source>
</evidence>
<keyword evidence="6" id="KW-0808">Transferase</keyword>
<evidence type="ECO:0000256" key="10">
    <source>
        <dbReference type="ARBA" id="ARBA00041175"/>
    </source>
</evidence>
<accession>A0A2T4MH31</accession>
<dbReference type="AlphaFoldDB" id="A0A2T4MH31"/>
<dbReference type="RefSeq" id="WP_107368388.1">
    <property type="nucleotide sequence ID" value="NZ_CP045927.1"/>
</dbReference>
<name>A0A2T4MH31_9STAP</name>
<keyword evidence="4" id="KW-0963">Cytoplasm</keyword>
<keyword evidence="13" id="KW-0762">Sugar transport</keyword>
<protein>
    <recommendedName>
        <fullName evidence="10">Ascorbate-specific PTS system EIIA component</fullName>
    </recommendedName>
    <alternativeName>
        <fullName evidence="11">Ascorbate-specific phosphotransferase enzyme IIA component</fullName>
    </alternativeName>
</protein>
<comment type="subcellular location">
    <subcellularLocation>
        <location evidence="1">Cytoplasm</location>
    </subcellularLocation>
</comment>
<evidence type="ECO:0000256" key="6">
    <source>
        <dbReference type="ARBA" id="ARBA00022679"/>
    </source>
</evidence>
<comment type="caution">
    <text evidence="13">The sequence shown here is derived from an EMBL/GenBank/DDBJ whole genome shotgun (WGS) entry which is preliminary data.</text>
</comment>
<dbReference type="InterPro" id="IPR002178">
    <property type="entry name" value="PTS_EIIA_type-2_dom"/>
</dbReference>
<evidence type="ECO:0000259" key="12">
    <source>
        <dbReference type="PROSITE" id="PS51094"/>
    </source>
</evidence>
<dbReference type="EMBL" id="WMFL01000051">
    <property type="protein sequence ID" value="NJI01894.1"/>
    <property type="molecule type" value="Genomic_DNA"/>
</dbReference>
<keyword evidence="8" id="KW-0418">Kinase</keyword>
<evidence type="ECO:0000256" key="4">
    <source>
        <dbReference type="ARBA" id="ARBA00022490"/>
    </source>
</evidence>
<keyword evidence="5" id="KW-0597">Phosphoprotein</keyword>
<sequence>MALDTLTKDKITMKEKVNDWQEAIYIAAEPLLAQNYIEPGYVESMIDSVKTLGPYIVIAPNVAIAHARPDNYVNKVGISLLKLGVPINFSEKGHEAALIFVFCSTDHTSHLTILKQLAQVLGDTQHIEALMQSQDKEAIITIFKGDD</sequence>
<evidence type="ECO:0000256" key="9">
    <source>
        <dbReference type="ARBA" id="ARBA00037387"/>
    </source>
</evidence>
<evidence type="ECO:0000256" key="2">
    <source>
        <dbReference type="ARBA" id="ARBA00011798"/>
    </source>
</evidence>
<dbReference type="GO" id="GO:0009401">
    <property type="term" value="P:phosphoenolpyruvate-dependent sugar phosphotransferase system"/>
    <property type="evidence" value="ECO:0007669"/>
    <property type="project" value="UniProtKB-KW"/>
</dbReference>
<evidence type="ECO:0000313" key="14">
    <source>
        <dbReference type="Proteomes" id="UP000646308"/>
    </source>
</evidence>
<dbReference type="CDD" id="cd00211">
    <property type="entry name" value="PTS_IIA_fru"/>
    <property type="match status" value="1"/>
</dbReference>
<evidence type="ECO:0000256" key="7">
    <source>
        <dbReference type="ARBA" id="ARBA00022683"/>
    </source>
</evidence>
<dbReference type="SUPFAM" id="SSF55804">
    <property type="entry name" value="Phoshotransferase/anion transport protein"/>
    <property type="match status" value="1"/>
</dbReference>
<evidence type="ECO:0000256" key="11">
    <source>
        <dbReference type="ARBA" id="ARBA00042072"/>
    </source>
</evidence>
<dbReference type="InterPro" id="IPR016152">
    <property type="entry name" value="PTrfase/Anion_transptr"/>
</dbReference>
<comment type="subunit">
    <text evidence="2">Homodimer or homotrimer. Seems to be a monomer when not phosphorylated.</text>
</comment>
<gene>
    <name evidence="13" type="ORF">GLV84_03345</name>
</gene>
<evidence type="ECO:0000256" key="1">
    <source>
        <dbReference type="ARBA" id="ARBA00004496"/>
    </source>
</evidence>
<dbReference type="GeneID" id="57692704"/>
<evidence type="ECO:0000256" key="8">
    <source>
        <dbReference type="ARBA" id="ARBA00022777"/>
    </source>
</evidence>
<dbReference type="PANTHER" id="PTHR36203:SF1">
    <property type="entry name" value="ASCORBATE-SPECIFIC PTS SYSTEM EIIA COMPONENT"/>
    <property type="match status" value="1"/>
</dbReference>
<dbReference type="InterPro" id="IPR051351">
    <property type="entry name" value="Ascorbate-PTS_EIIA_comp"/>
</dbReference>
<organism evidence="13 14">
    <name type="scientific">Staphylococcus agnetis</name>
    <dbReference type="NCBI Taxonomy" id="985762"/>
    <lineage>
        <taxon>Bacteria</taxon>
        <taxon>Bacillati</taxon>
        <taxon>Bacillota</taxon>
        <taxon>Bacilli</taxon>
        <taxon>Bacillales</taxon>
        <taxon>Staphylococcaceae</taxon>
        <taxon>Staphylococcus</taxon>
    </lineage>
</organism>
<dbReference type="Proteomes" id="UP000646308">
    <property type="component" value="Unassembled WGS sequence"/>
</dbReference>
<dbReference type="Gene3D" id="3.40.930.10">
    <property type="entry name" value="Mannitol-specific EII, Chain A"/>
    <property type="match status" value="1"/>
</dbReference>
<evidence type="ECO:0000256" key="5">
    <source>
        <dbReference type="ARBA" id="ARBA00022553"/>
    </source>
</evidence>
<dbReference type="GO" id="GO:0005737">
    <property type="term" value="C:cytoplasm"/>
    <property type="evidence" value="ECO:0007669"/>
    <property type="project" value="UniProtKB-SubCell"/>
</dbReference>
<proteinExistence type="predicted"/>
<dbReference type="PROSITE" id="PS51094">
    <property type="entry name" value="PTS_EIIA_TYPE_2"/>
    <property type="match status" value="1"/>
</dbReference>
<dbReference type="PANTHER" id="PTHR36203">
    <property type="entry name" value="ASCORBATE-SPECIFIC PTS SYSTEM EIIA COMPONENT"/>
    <property type="match status" value="1"/>
</dbReference>
<dbReference type="GO" id="GO:0016301">
    <property type="term" value="F:kinase activity"/>
    <property type="evidence" value="ECO:0007669"/>
    <property type="project" value="UniProtKB-KW"/>
</dbReference>
<evidence type="ECO:0000313" key="13">
    <source>
        <dbReference type="EMBL" id="NJI01894.1"/>
    </source>
</evidence>
<dbReference type="Pfam" id="PF00359">
    <property type="entry name" value="PTS_EIIA_2"/>
    <property type="match status" value="1"/>
</dbReference>